<evidence type="ECO:0000313" key="4">
    <source>
        <dbReference type="Proteomes" id="UP000598196"/>
    </source>
</evidence>
<reference evidence="3 4" key="1">
    <citation type="journal article" date="2014" name="Int. J. Syst. Evol. Microbiol.">
        <title>Complete genome sequence of Corynebacterium casei LMG S-19264T (=DSM 44701T), isolated from a smear-ripened cheese.</title>
        <authorList>
            <consortium name="US DOE Joint Genome Institute (JGI-PGF)"/>
            <person name="Walter F."/>
            <person name="Albersmeier A."/>
            <person name="Kalinowski J."/>
            <person name="Ruckert C."/>
        </authorList>
    </citation>
    <scope>NUCLEOTIDE SEQUENCE [LARGE SCALE GENOMIC DNA]</scope>
    <source>
        <strain evidence="3 4">CGMCC 1.7029</strain>
    </source>
</reference>
<dbReference type="Pfam" id="PF13226">
    <property type="entry name" value="DUF4034"/>
    <property type="match status" value="1"/>
</dbReference>
<gene>
    <name evidence="3" type="ORF">GCM10010991_32860</name>
</gene>
<feature type="domain" description="DUF4034" evidence="2">
    <location>
        <begin position="29"/>
        <end position="135"/>
    </location>
</feature>
<dbReference type="AlphaFoldDB" id="A0A918DE84"/>
<keyword evidence="1" id="KW-0732">Signal</keyword>
<accession>A0A918DE84</accession>
<dbReference type="EMBL" id="BMLP01000009">
    <property type="protein sequence ID" value="GGO37354.1"/>
    <property type="molecule type" value="Genomic_DNA"/>
</dbReference>
<protein>
    <recommendedName>
        <fullName evidence="2">DUF4034 domain-containing protein</fullName>
    </recommendedName>
</protein>
<feature type="signal peptide" evidence="1">
    <location>
        <begin position="1"/>
        <end position="20"/>
    </location>
</feature>
<evidence type="ECO:0000256" key="1">
    <source>
        <dbReference type="SAM" id="SignalP"/>
    </source>
</evidence>
<evidence type="ECO:0000313" key="3">
    <source>
        <dbReference type="EMBL" id="GGO37354.1"/>
    </source>
</evidence>
<comment type="caution">
    <text evidence="3">The sequence shown here is derived from an EMBL/GenBank/DDBJ whole genome shotgun (WGS) entry which is preliminary data.</text>
</comment>
<dbReference type="RefSeq" id="WP_229704452.1">
    <property type="nucleotide sequence ID" value="NZ_BMLP01000009.1"/>
</dbReference>
<sequence>MRFFLMILAVVAALSSVVRADDAEFSADTIRSLLDAGDHAALEAQFVAAHQAALKARDFTPMRTVYSTLFATANHARLQQVEGWQKAAPDSAYAATARAWSHIHRAFLLRGTNLVRETSGEALAAFQGEMMLAAAAVDTALGSAPDFAPALDASLKLKRAKVDQRDPIPQIESLLQIAPDQHALELALDTADPRWGGSVEQVMQVCERYAPQVPGYTPELCKVQAVLGLEIQGPLYVEALAQLEKLTEPQLDHLRLRAYLREWSDRPNAATEAMRLHRQSLTTSRQSKYTTAMIGFLFDQPDFVREMNLAQDKLAEKRLQDSPDDSDLLRDRVRYGVDQWIATWAAMPSDAPAPELNDSALEAMWRRSLLLGQFQADTWDLGQVLTDARAGDPDTAHIEKFWQNRVHYSNYALGVMSEHTRNLLERFYKASDLRARPDKPDQQRGAIAESALRCPLVRAARLLELVCQGAPEQPECRASDLAPLRGVRMGIADCPWESSAPLEELAYTPTPIDYFLTD</sequence>
<keyword evidence="4" id="KW-1185">Reference proteome</keyword>
<feature type="chain" id="PRO_5037363798" description="DUF4034 domain-containing protein" evidence="1">
    <location>
        <begin position="21"/>
        <end position="518"/>
    </location>
</feature>
<proteinExistence type="predicted"/>
<dbReference type="Proteomes" id="UP000598196">
    <property type="component" value="Unassembled WGS sequence"/>
</dbReference>
<name>A0A918DE84_9RHOB</name>
<evidence type="ECO:0000259" key="2">
    <source>
        <dbReference type="Pfam" id="PF13226"/>
    </source>
</evidence>
<organism evidence="3 4">
    <name type="scientific">Gemmobacter aquaticus</name>
    <dbReference type="NCBI Taxonomy" id="490185"/>
    <lineage>
        <taxon>Bacteria</taxon>
        <taxon>Pseudomonadati</taxon>
        <taxon>Pseudomonadota</taxon>
        <taxon>Alphaproteobacteria</taxon>
        <taxon>Rhodobacterales</taxon>
        <taxon>Paracoccaceae</taxon>
        <taxon>Gemmobacter</taxon>
    </lineage>
</organism>
<dbReference type="InterPro" id="IPR025115">
    <property type="entry name" value="DUF4034"/>
</dbReference>